<keyword evidence="2" id="KW-0813">Transport</keyword>
<evidence type="ECO:0000256" key="6">
    <source>
        <dbReference type="ARBA" id="ARBA00023237"/>
    </source>
</evidence>
<evidence type="ECO:0000256" key="5">
    <source>
        <dbReference type="ARBA" id="ARBA00023136"/>
    </source>
</evidence>
<reference evidence="10 11" key="1">
    <citation type="submission" date="2018-11" db="EMBL/GenBank/DDBJ databases">
        <authorList>
            <person name="Mardanov A.V."/>
            <person name="Ravin N.V."/>
            <person name="Dedysh S.N."/>
        </authorList>
    </citation>
    <scope>NUCLEOTIDE SEQUENCE [LARGE SCALE GENOMIC DNA]</scope>
    <source>
        <strain evidence="10 11">AF10</strain>
    </source>
</reference>
<feature type="signal peptide" evidence="8">
    <location>
        <begin position="1"/>
        <end position="19"/>
    </location>
</feature>
<keyword evidence="6" id="KW-0998">Cell outer membrane</keyword>
<dbReference type="GO" id="GO:0009279">
    <property type="term" value="C:cell outer membrane"/>
    <property type="evidence" value="ECO:0007669"/>
    <property type="project" value="UniProtKB-SubCell"/>
</dbReference>
<feature type="domain" description="TonB-dependent transporter Oar-like beta-barrel" evidence="9">
    <location>
        <begin position="241"/>
        <end position="1152"/>
    </location>
</feature>
<dbReference type="EMBL" id="RDSM01000004">
    <property type="protein sequence ID" value="RXH54369.1"/>
    <property type="molecule type" value="Genomic_DNA"/>
</dbReference>
<dbReference type="AlphaFoldDB" id="A0A4Q0SY17"/>
<evidence type="ECO:0000256" key="8">
    <source>
        <dbReference type="SAM" id="SignalP"/>
    </source>
</evidence>
<dbReference type="GO" id="GO:0015344">
    <property type="term" value="F:siderophore uptake transmembrane transporter activity"/>
    <property type="evidence" value="ECO:0007669"/>
    <property type="project" value="TreeGrafter"/>
</dbReference>
<feature type="chain" id="PRO_5020729879" evidence="8">
    <location>
        <begin position="20"/>
        <end position="1159"/>
    </location>
</feature>
<evidence type="ECO:0000256" key="2">
    <source>
        <dbReference type="ARBA" id="ARBA00022448"/>
    </source>
</evidence>
<sequence>MRPFVFCLFVFGVLVYAHAAITGSISGRVLDPSKAVMPGITVTALNEDTKLVQTVKTDNQGFYVFNALAIGNYTISVSTQGFKDYQTTGIKVDANSALHIDVPLSVGSVTETENVSANALQVETQNTQLGEVIEAEKITSVPLNGRAFTDLLSLQPGVSPYKSTTEGGRTVSGDLNSGNQSVNGGREASNGYMINGADANEGVYNGASIIPNLDSIAEFRIITNNFDAEYGNFSGGQVNVVTKSGTNTIHGDVFDFLRNTDLDAANYYSNHLRGTFIQNIFGGTIGLPIKKDKAFFFADFQGTKQIKGATQNYQVPSDANRTGDLSDGGSSPINSTVQGTAWATDLSNRLGYAVAAGEPYYTPGCVTTDVCVFPNAVIPQKAWSPAALGTLKYIPTANAAGNFYQTSAYSAHLADYKGAGRFDLNTRFGNFFMYYYQDSFSVTDPYAGASVPGFDAANKGRAQMANIGLTTVLKNNAVNDFRFSYLRDVNQLGTPIGGTGVTLSSLGFVTPWGASTGGISAINASSEGVPNIGFNNFSFGTPADNLGQYNNTFQFLESYTKVIGEHTFHFGVNYHYDQINERNYYGANGQFGFSGQETGSDFADFLIGAPSYFIQASQQILDSRSHYLGVFAQDSYRVKPNLTLNYGIRYEITTPWYDTQNKLEAIIPGEQSVVFPGAPKGYVFPGDPGVPRTLAGIRYNNFAPRLGFAYAPDFGDGLLGKLTGGNGKLSVRGGYGIFYTNIQDATGFVEVGDAPYGLFYASPVPSRFENPFIDRATGNSEGQRFPFAFPPTGVSASKPDTTFNWPSVLPISGSLVFDTKNVTPYTQSFYFGIQREFGGQTVFTANYVGTLGRHLLTTEESNPGDPNLCLALSDPNALAPGQTPCGPGLETSTYTLANGSVVQGTRTTLGINFASNPYMRTIASSTYNSLQTSIHHSGKVVEVLLGYTFAKSMDNGSGQSDSTNVLNQRLSRGLSNFDVRHNVVGSYTVQLPFNDFIGKDGWATYVTKGWAVSGITTLASGRPVTLQETDDNSLTGTNNDLPTYDPTMGKLSGDHNPRNGNPYFNINLFSPEPLGQFGNSNRRFFHGPGINNTDLALLKNFTFARETSVQFRAEAFNVFNHTQFNGPSGNVNNSGVGGFGYITSANDPRIMQVALKLLF</sequence>
<gene>
    <name evidence="10" type="ORF">GRAN_4665</name>
</gene>
<reference evidence="11" key="2">
    <citation type="submission" date="2019-02" db="EMBL/GenBank/DDBJ databases">
        <title>Granulicella sibirica sp. nov., a psychrotolerant acidobacterium isolated from an organic soil layer in forested tundra, West Siberia.</title>
        <authorList>
            <person name="Oshkin I.Y."/>
            <person name="Kulichevskaya I.S."/>
            <person name="Rijpstra W.I.C."/>
            <person name="Sinninghe Damste J.S."/>
            <person name="Rakitin A.L."/>
            <person name="Ravin N.V."/>
            <person name="Dedysh S.N."/>
        </authorList>
    </citation>
    <scope>NUCLEOTIDE SEQUENCE [LARGE SCALE GENOMIC DNA]</scope>
    <source>
        <strain evidence="11">AF10</strain>
    </source>
</reference>
<dbReference type="Pfam" id="PF25183">
    <property type="entry name" value="OMP_b-brl_4"/>
    <property type="match status" value="1"/>
</dbReference>
<evidence type="ECO:0000313" key="11">
    <source>
        <dbReference type="Proteomes" id="UP000289437"/>
    </source>
</evidence>
<keyword evidence="3" id="KW-1134">Transmembrane beta strand</keyword>
<keyword evidence="5" id="KW-0472">Membrane</keyword>
<organism evidence="10 11">
    <name type="scientific">Granulicella sibirica</name>
    <dbReference type="NCBI Taxonomy" id="2479048"/>
    <lineage>
        <taxon>Bacteria</taxon>
        <taxon>Pseudomonadati</taxon>
        <taxon>Acidobacteriota</taxon>
        <taxon>Terriglobia</taxon>
        <taxon>Terriglobales</taxon>
        <taxon>Acidobacteriaceae</taxon>
        <taxon>Granulicella</taxon>
    </lineage>
</organism>
<dbReference type="SUPFAM" id="SSF49464">
    <property type="entry name" value="Carboxypeptidase regulatory domain-like"/>
    <property type="match status" value="1"/>
</dbReference>
<dbReference type="PANTHER" id="PTHR30069:SF46">
    <property type="entry name" value="OAR PROTEIN"/>
    <property type="match status" value="1"/>
</dbReference>
<comment type="subcellular location">
    <subcellularLocation>
        <location evidence="1">Cell outer membrane</location>
        <topology evidence="1">Multi-pass membrane protein</topology>
    </subcellularLocation>
</comment>
<keyword evidence="8" id="KW-0732">Signal</keyword>
<evidence type="ECO:0000256" key="7">
    <source>
        <dbReference type="SAM" id="MobiDB-lite"/>
    </source>
</evidence>
<evidence type="ECO:0000259" key="9">
    <source>
        <dbReference type="Pfam" id="PF25183"/>
    </source>
</evidence>
<keyword evidence="4" id="KW-0812">Transmembrane</keyword>
<dbReference type="SUPFAM" id="SSF56935">
    <property type="entry name" value="Porins"/>
    <property type="match status" value="1"/>
</dbReference>
<dbReference type="InterPro" id="IPR057601">
    <property type="entry name" value="Oar-like_b-barrel"/>
</dbReference>
<dbReference type="GO" id="GO:0044718">
    <property type="term" value="P:siderophore transmembrane transport"/>
    <property type="evidence" value="ECO:0007669"/>
    <property type="project" value="TreeGrafter"/>
</dbReference>
<evidence type="ECO:0000313" key="10">
    <source>
        <dbReference type="EMBL" id="RXH54369.1"/>
    </source>
</evidence>
<dbReference type="Proteomes" id="UP000289437">
    <property type="component" value="Unassembled WGS sequence"/>
</dbReference>
<feature type="compositionally biased region" description="Polar residues" evidence="7">
    <location>
        <begin position="162"/>
        <end position="183"/>
    </location>
</feature>
<dbReference type="Gene3D" id="2.40.170.20">
    <property type="entry name" value="TonB-dependent receptor, beta-barrel domain"/>
    <property type="match status" value="1"/>
</dbReference>
<evidence type="ECO:0000256" key="1">
    <source>
        <dbReference type="ARBA" id="ARBA00004571"/>
    </source>
</evidence>
<comment type="caution">
    <text evidence="10">The sequence shown here is derived from an EMBL/GenBank/DDBJ whole genome shotgun (WGS) entry which is preliminary data.</text>
</comment>
<proteinExistence type="predicted"/>
<keyword evidence="11" id="KW-1185">Reference proteome</keyword>
<protein>
    <submittedName>
        <fullName evidence="10">Oar protein</fullName>
    </submittedName>
</protein>
<dbReference type="InterPro" id="IPR036942">
    <property type="entry name" value="Beta-barrel_TonB_sf"/>
</dbReference>
<evidence type="ECO:0000256" key="4">
    <source>
        <dbReference type="ARBA" id="ARBA00022692"/>
    </source>
</evidence>
<dbReference type="InterPro" id="IPR039426">
    <property type="entry name" value="TonB-dep_rcpt-like"/>
</dbReference>
<evidence type="ECO:0000256" key="3">
    <source>
        <dbReference type="ARBA" id="ARBA00022452"/>
    </source>
</evidence>
<dbReference type="PANTHER" id="PTHR30069">
    <property type="entry name" value="TONB-DEPENDENT OUTER MEMBRANE RECEPTOR"/>
    <property type="match status" value="1"/>
</dbReference>
<dbReference type="Pfam" id="PF13620">
    <property type="entry name" value="CarboxypepD_reg"/>
    <property type="match status" value="1"/>
</dbReference>
<name>A0A4Q0SY17_9BACT</name>
<dbReference type="Gene3D" id="2.60.40.1120">
    <property type="entry name" value="Carboxypeptidase-like, regulatory domain"/>
    <property type="match status" value="1"/>
</dbReference>
<dbReference type="InterPro" id="IPR008969">
    <property type="entry name" value="CarboxyPept-like_regulatory"/>
</dbReference>
<accession>A0A4Q0SY17</accession>
<feature type="region of interest" description="Disordered" evidence="7">
    <location>
        <begin position="162"/>
        <end position="187"/>
    </location>
</feature>